<sequence>MGDQWWWGAVGVALVVGGILLRPSADRKWRSFVLEIFTLAGWMLVAMSVIKPLVPANVLGITILVVIVLCVMAVPLAARRMGRQRESRRRPLRSRHR</sequence>
<gene>
    <name evidence="2" type="ORF">H074_05602</name>
</gene>
<dbReference type="EMBL" id="AOHO01000028">
    <property type="protein sequence ID" value="EME63348.1"/>
    <property type="molecule type" value="Genomic_DNA"/>
</dbReference>
<evidence type="ECO:0000313" key="2">
    <source>
        <dbReference type="EMBL" id="EME63348.1"/>
    </source>
</evidence>
<feature type="transmembrane region" description="Helical" evidence="1">
    <location>
        <begin position="32"/>
        <end position="50"/>
    </location>
</feature>
<reference evidence="2 3" key="1">
    <citation type="journal article" date="2013" name="Genome Announc.">
        <title>Draft Genome Sequence of Amycolatopsis decaplanina Strain DSM 44594T.</title>
        <authorList>
            <person name="Kaur N."/>
            <person name="Kumar S."/>
            <person name="Bala M."/>
            <person name="Raghava G.P."/>
            <person name="Mayilraj S."/>
        </authorList>
    </citation>
    <scope>NUCLEOTIDE SEQUENCE [LARGE SCALE GENOMIC DNA]</scope>
    <source>
        <strain evidence="2 3">DSM 44594</strain>
    </source>
</reference>
<feature type="transmembrane region" description="Helical" evidence="1">
    <location>
        <begin position="6"/>
        <end position="25"/>
    </location>
</feature>
<accession>M2ZRC8</accession>
<evidence type="ECO:0000313" key="3">
    <source>
        <dbReference type="Proteomes" id="UP000054226"/>
    </source>
</evidence>
<comment type="caution">
    <text evidence="2">The sequence shown here is derived from an EMBL/GenBank/DDBJ whole genome shotgun (WGS) entry which is preliminary data.</text>
</comment>
<dbReference type="PATRIC" id="fig|1284240.4.peg.1131"/>
<dbReference type="Proteomes" id="UP000054226">
    <property type="component" value="Unassembled WGS sequence"/>
</dbReference>
<organism evidence="2 3">
    <name type="scientific">Amycolatopsis decaplanina DSM 44594</name>
    <dbReference type="NCBI Taxonomy" id="1284240"/>
    <lineage>
        <taxon>Bacteria</taxon>
        <taxon>Bacillati</taxon>
        <taxon>Actinomycetota</taxon>
        <taxon>Actinomycetes</taxon>
        <taxon>Pseudonocardiales</taxon>
        <taxon>Pseudonocardiaceae</taxon>
        <taxon>Amycolatopsis</taxon>
    </lineage>
</organism>
<feature type="transmembrane region" description="Helical" evidence="1">
    <location>
        <begin position="56"/>
        <end position="78"/>
    </location>
</feature>
<name>M2ZRC8_9PSEU</name>
<keyword evidence="3" id="KW-1185">Reference proteome</keyword>
<keyword evidence="1" id="KW-0472">Membrane</keyword>
<proteinExistence type="predicted"/>
<keyword evidence="1" id="KW-1133">Transmembrane helix</keyword>
<protein>
    <submittedName>
        <fullName evidence="2">Uncharacterized protein</fullName>
    </submittedName>
</protein>
<keyword evidence="1" id="KW-0812">Transmembrane</keyword>
<dbReference type="AlphaFoldDB" id="M2ZRC8"/>
<evidence type="ECO:0000256" key="1">
    <source>
        <dbReference type="SAM" id="Phobius"/>
    </source>
</evidence>